<evidence type="ECO:0000313" key="3">
    <source>
        <dbReference type="Proteomes" id="UP000314294"/>
    </source>
</evidence>
<proteinExistence type="predicted"/>
<accession>A0A4Z2FV68</accession>
<feature type="compositionally biased region" description="Basic and acidic residues" evidence="1">
    <location>
        <begin position="100"/>
        <end position="112"/>
    </location>
</feature>
<name>A0A4Z2FV68_9TELE</name>
<dbReference type="EMBL" id="SRLO01000917">
    <property type="protein sequence ID" value="TNN44222.1"/>
    <property type="molecule type" value="Genomic_DNA"/>
</dbReference>
<dbReference type="AlphaFoldDB" id="A0A4Z2FV68"/>
<feature type="compositionally biased region" description="Polar residues" evidence="1">
    <location>
        <begin position="119"/>
        <end position="131"/>
    </location>
</feature>
<sequence>MALHRCGSGQVPRSKQYKDSSEHPTEQHSGRMRESPGGAAHRSHDAATPFLKKGREADQRKDGGAYGDLDFVRVELRLDGGESSQLSKLDRKKFKKERRRGGGKEEERRHALLGDTANMLASSPKTSAQFL</sequence>
<feature type="region of interest" description="Disordered" evidence="1">
    <location>
        <begin position="1"/>
        <end position="66"/>
    </location>
</feature>
<feature type="region of interest" description="Disordered" evidence="1">
    <location>
        <begin position="80"/>
        <end position="131"/>
    </location>
</feature>
<protein>
    <submittedName>
        <fullName evidence="2">Uncharacterized protein</fullName>
    </submittedName>
</protein>
<reference evidence="2 3" key="1">
    <citation type="submission" date="2019-03" db="EMBL/GenBank/DDBJ databases">
        <title>First draft genome of Liparis tanakae, snailfish: a comprehensive survey of snailfish specific genes.</title>
        <authorList>
            <person name="Kim W."/>
            <person name="Song I."/>
            <person name="Jeong J.-H."/>
            <person name="Kim D."/>
            <person name="Kim S."/>
            <person name="Ryu S."/>
            <person name="Song J.Y."/>
            <person name="Lee S.K."/>
        </authorList>
    </citation>
    <scope>NUCLEOTIDE SEQUENCE [LARGE SCALE GENOMIC DNA]</scope>
    <source>
        <tissue evidence="2">Muscle</tissue>
    </source>
</reference>
<gene>
    <name evidence="2" type="ORF">EYF80_045597</name>
</gene>
<comment type="caution">
    <text evidence="2">The sequence shown here is derived from an EMBL/GenBank/DDBJ whole genome shotgun (WGS) entry which is preliminary data.</text>
</comment>
<evidence type="ECO:0000313" key="2">
    <source>
        <dbReference type="EMBL" id="TNN44222.1"/>
    </source>
</evidence>
<feature type="compositionally biased region" description="Basic and acidic residues" evidence="1">
    <location>
        <begin position="53"/>
        <end position="63"/>
    </location>
</feature>
<evidence type="ECO:0000256" key="1">
    <source>
        <dbReference type="SAM" id="MobiDB-lite"/>
    </source>
</evidence>
<feature type="compositionally biased region" description="Basic residues" evidence="1">
    <location>
        <begin position="90"/>
        <end position="99"/>
    </location>
</feature>
<feature type="compositionally biased region" description="Basic and acidic residues" evidence="1">
    <location>
        <begin position="16"/>
        <end position="34"/>
    </location>
</feature>
<dbReference type="Proteomes" id="UP000314294">
    <property type="component" value="Unassembled WGS sequence"/>
</dbReference>
<organism evidence="2 3">
    <name type="scientific">Liparis tanakae</name>
    <name type="common">Tanaka's snailfish</name>
    <dbReference type="NCBI Taxonomy" id="230148"/>
    <lineage>
        <taxon>Eukaryota</taxon>
        <taxon>Metazoa</taxon>
        <taxon>Chordata</taxon>
        <taxon>Craniata</taxon>
        <taxon>Vertebrata</taxon>
        <taxon>Euteleostomi</taxon>
        <taxon>Actinopterygii</taxon>
        <taxon>Neopterygii</taxon>
        <taxon>Teleostei</taxon>
        <taxon>Neoteleostei</taxon>
        <taxon>Acanthomorphata</taxon>
        <taxon>Eupercaria</taxon>
        <taxon>Perciformes</taxon>
        <taxon>Cottioidei</taxon>
        <taxon>Cottales</taxon>
        <taxon>Liparidae</taxon>
        <taxon>Liparis</taxon>
    </lineage>
</organism>
<keyword evidence="3" id="KW-1185">Reference proteome</keyword>